<sequence>MVAAFVIMLATTAAGIAWQFVSLNAPSWSRASHLSIDDIQLIFLAVGIPLDTAAVLSWLLVALAVVKSSRPPRPYPGPVGYPMAPQPGFASPQPGYAQPGYPQPGPQSQQPPG</sequence>
<reference evidence="3 4" key="1">
    <citation type="submission" date="2019-09" db="EMBL/GenBank/DDBJ databases">
        <authorList>
            <person name="Leyn A S."/>
        </authorList>
    </citation>
    <scope>NUCLEOTIDE SEQUENCE [LARGE SCALE GENOMIC DNA]</scope>
    <source>
        <strain evidence="3">AA231_1</strain>
    </source>
</reference>
<accession>A0A6I8LR21</accession>
<keyword evidence="2" id="KW-0472">Membrane</keyword>
<proteinExistence type="predicted"/>
<protein>
    <submittedName>
        <fullName evidence="3">Uncharacterized protein</fullName>
    </submittedName>
</protein>
<evidence type="ECO:0000313" key="3">
    <source>
        <dbReference type="EMBL" id="VVJ19542.1"/>
    </source>
</evidence>
<name>A0A6I8LR21_9PSEU</name>
<organism evidence="3 4">
    <name type="scientific">Amycolatopsis camponoti</name>
    <dbReference type="NCBI Taxonomy" id="2606593"/>
    <lineage>
        <taxon>Bacteria</taxon>
        <taxon>Bacillati</taxon>
        <taxon>Actinomycetota</taxon>
        <taxon>Actinomycetes</taxon>
        <taxon>Pseudonocardiales</taxon>
        <taxon>Pseudonocardiaceae</taxon>
        <taxon>Amycolatopsis</taxon>
    </lineage>
</organism>
<evidence type="ECO:0000256" key="2">
    <source>
        <dbReference type="SAM" id="Phobius"/>
    </source>
</evidence>
<feature type="region of interest" description="Disordered" evidence="1">
    <location>
        <begin position="69"/>
        <end position="113"/>
    </location>
</feature>
<keyword evidence="4" id="KW-1185">Reference proteome</keyword>
<keyword evidence="2" id="KW-0812">Transmembrane</keyword>
<dbReference type="Proteomes" id="UP000399805">
    <property type="component" value="Unassembled WGS sequence"/>
</dbReference>
<feature type="compositionally biased region" description="Low complexity" evidence="1">
    <location>
        <begin position="91"/>
        <end position="100"/>
    </location>
</feature>
<evidence type="ECO:0000256" key="1">
    <source>
        <dbReference type="SAM" id="MobiDB-lite"/>
    </source>
</evidence>
<feature type="compositionally biased region" description="Pro residues" evidence="1">
    <location>
        <begin position="101"/>
        <end position="113"/>
    </location>
</feature>
<dbReference type="EMBL" id="CABVGP010000002">
    <property type="protein sequence ID" value="VVJ19542.1"/>
    <property type="molecule type" value="Genomic_DNA"/>
</dbReference>
<keyword evidence="2" id="KW-1133">Transmembrane helix</keyword>
<evidence type="ECO:0000313" key="4">
    <source>
        <dbReference type="Proteomes" id="UP000399805"/>
    </source>
</evidence>
<dbReference type="AlphaFoldDB" id="A0A6I8LR21"/>
<gene>
    <name evidence="3" type="ORF">AA23TX_04563</name>
</gene>
<feature type="transmembrane region" description="Helical" evidence="2">
    <location>
        <begin position="41"/>
        <end position="66"/>
    </location>
</feature>